<proteinExistence type="predicted"/>
<name>A0A225UPS8_9STRA</name>
<dbReference type="Proteomes" id="UP000198211">
    <property type="component" value="Unassembled WGS sequence"/>
</dbReference>
<gene>
    <name evidence="1" type="ORF">PHMEG_00036256</name>
</gene>
<dbReference type="EMBL" id="NBNE01014904">
    <property type="protein sequence ID" value="OWY94109.1"/>
    <property type="molecule type" value="Genomic_DNA"/>
</dbReference>
<dbReference type="AlphaFoldDB" id="A0A225UPS8"/>
<protein>
    <submittedName>
        <fullName evidence="1">Uncharacterized protein</fullName>
    </submittedName>
</protein>
<comment type="caution">
    <text evidence="1">The sequence shown here is derived from an EMBL/GenBank/DDBJ whole genome shotgun (WGS) entry which is preliminary data.</text>
</comment>
<evidence type="ECO:0000313" key="2">
    <source>
        <dbReference type="Proteomes" id="UP000198211"/>
    </source>
</evidence>
<sequence length="74" mass="8324">MIGGKAVNLSPIDADRAQMYINSRRGQLQPADGPAQIEKHYLSLVAVLSYSWFTADNWRFQSEMATQSFTSKND</sequence>
<accession>A0A225UPS8</accession>
<keyword evidence="2" id="KW-1185">Reference proteome</keyword>
<organism evidence="1 2">
    <name type="scientific">Phytophthora megakarya</name>
    <dbReference type="NCBI Taxonomy" id="4795"/>
    <lineage>
        <taxon>Eukaryota</taxon>
        <taxon>Sar</taxon>
        <taxon>Stramenopiles</taxon>
        <taxon>Oomycota</taxon>
        <taxon>Peronosporomycetes</taxon>
        <taxon>Peronosporales</taxon>
        <taxon>Peronosporaceae</taxon>
        <taxon>Phytophthora</taxon>
    </lineage>
</organism>
<evidence type="ECO:0000313" key="1">
    <source>
        <dbReference type="EMBL" id="OWY94109.1"/>
    </source>
</evidence>
<reference evidence="2" key="1">
    <citation type="submission" date="2017-03" db="EMBL/GenBank/DDBJ databases">
        <title>Phytopthora megakarya and P. palmivora, two closely related causual agents of cacao black pod achieved similar genome size and gene model numbers by different mechanisms.</title>
        <authorList>
            <person name="Ali S."/>
            <person name="Shao J."/>
            <person name="Larry D.J."/>
            <person name="Kronmiller B."/>
            <person name="Shen D."/>
            <person name="Strem M.D."/>
            <person name="Melnick R.L."/>
            <person name="Guiltinan M.J."/>
            <person name="Tyler B.M."/>
            <person name="Meinhardt L.W."/>
            <person name="Bailey B.A."/>
        </authorList>
    </citation>
    <scope>NUCLEOTIDE SEQUENCE [LARGE SCALE GENOMIC DNA]</scope>
    <source>
        <strain evidence="2">zdho120</strain>
    </source>
</reference>